<proteinExistence type="predicted"/>
<evidence type="ECO:0000256" key="4">
    <source>
        <dbReference type="ARBA" id="ARBA00023288"/>
    </source>
</evidence>
<keyword evidence="8" id="KW-1185">Reference proteome</keyword>
<organism evidence="7 8">
    <name type="scientific">Pseudoxanthomonas indica</name>
    <dbReference type="NCBI Taxonomy" id="428993"/>
    <lineage>
        <taxon>Bacteria</taxon>
        <taxon>Pseudomonadati</taxon>
        <taxon>Pseudomonadota</taxon>
        <taxon>Gammaproteobacteria</taxon>
        <taxon>Lysobacterales</taxon>
        <taxon>Lysobacteraceae</taxon>
        <taxon>Pseudoxanthomonas</taxon>
    </lineage>
</organism>
<feature type="chain" id="PRO_5012752758" evidence="5">
    <location>
        <begin position="16"/>
        <end position="340"/>
    </location>
</feature>
<dbReference type="Pfam" id="PF09619">
    <property type="entry name" value="YscW"/>
    <property type="match status" value="1"/>
</dbReference>
<sequence length="340" mass="36328">MRRATVVACFSLALAACQPAPPTPPAPVPEAASAGQVRQQNFIEGTASYRERINLPSGSQLQVQLVDRQLADSPAAVVASIDIPATQGPPFAFQLPFEPGKLRANGEYGLHASLRDGDGRLWFVTDTHTPATPGSSAPVQVTLVRVPADARAHMTDTRWLCGEQRLAARFDPEPANTVTLSFGEQPLVLTQTTSASGARYSDKFNNEFWNKGREARLTLAGKTAVDCRQIDTATPWDSARSRGLAFRAIGNEPGWLVEVGAGATPSVHAELDYGDRVLDIAQADAGDGQWTGRSSEGANVVLSVQRKTCQDAMSGEDFPATASLVVDEKTYSGCGRYLTE</sequence>
<accession>A0A1T5IR72</accession>
<feature type="domain" description="C-type lysozyme inhibitor" evidence="6">
    <location>
        <begin position="159"/>
        <end position="224"/>
    </location>
</feature>
<feature type="signal peptide" evidence="5">
    <location>
        <begin position="1"/>
        <end position="15"/>
    </location>
</feature>
<evidence type="ECO:0000313" key="7">
    <source>
        <dbReference type="EMBL" id="SKC41592.1"/>
    </source>
</evidence>
<dbReference type="Gene3D" id="2.40.128.200">
    <property type="match status" value="1"/>
</dbReference>
<keyword evidence="3" id="KW-0564">Palmitate</keyword>
<name>A0A1T5IR72_9GAMM</name>
<evidence type="ECO:0000313" key="8">
    <source>
        <dbReference type="Proteomes" id="UP000190341"/>
    </source>
</evidence>
<dbReference type="PANTHER" id="PTHR38013">
    <property type="entry name" value="GLYCOPROTEIN/POLYSACCHARIDE METABOLISM"/>
    <property type="match status" value="1"/>
</dbReference>
<dbReference type="InterPro" id="IPR036328">
    <property type="entry name" value="MliC_sf"/>
</dbReference>
<protein>
    <submittedName>
        <fullName evidence="7">Uncharacterized lipoprotein YbaY</fullName>
    </submittedName>
</protein>
<keyword evidence="4 7" id="KW-0449">Lipoprotein</keyword>
<dbReference type="InterPro" id="IPR039366">
    <property type="entry name" value="Pilotin"/>
</dbReference>
<dbReference type="InterPro" id="IPR053196">
    <property type="entry name" value="Lipoprotein_YbaY-like"/>
</dbReference>
<dbReference type="AlphaFoldDB" id="A0A1T5IR72"/>
<dbReference type="SUPFAM" id="SSF141488">
    <property type="entry name" value="YdhA-like"/>
    <property type="match status" value="1"/>
</dbReference>
<reference evidence="7" key="1">
    <citation type="submission" date="2017-02" db="EMBL/GenBank/DDBJ databases">
        <authorList>
            <person name="Peterson S.W."/>
        </authorList>
    </citation>
    <scope>NUCLEOTIDE SEQUENCE [LARGE SCALE GENOMIC DNA]</scope>
    <source>
        <strain evidence="7">P15</strain>
    </source>
</reference>
<keyword evidence="2" id="KW-0472">Membrane</keyword>
<dbReference type="Pfam" id="PF09864">
    <property type="entry name" value="MliC"/>
    <property type="match status" value="1"/>
</dbReference>
<evidence type="ECO:0000256" key="1">
    <source>
        <dbReference type="ARBA" id="ARBA00022729"/>
    </source>
</evidence>
<dbReference type="Proteomes" id="UP000190341">
    <property type="component" value="Unassembled WGS sequence"/>
</dbReference>
<dbReference type="OrthoDB" id="5348860at2"/>
<dbReference type="STRING" id="428993.SAMN06296058_0175"/>
<evidence type="ECO:0000259" key="6">
    <source>
        <dbReference type="Pfam" id="PF09864"/>
    </source>
</evidence>
<evidence type="ECO:0000256" key="5">
    <source>
        <dbReference type="SAM" id="SignalP"/>
    </source>
</evidence>
<evidence type="ECO:0000256" key="2">
    <source>
        <dbReference type="ARBA" id="ARBA00023136"/>
    </source>
</evidence>
<dbReference type="PANTHER" id="PTHR38013:SF1">
    <property type="entry name" value="GLYCOPROTEIN_POLYSACCHARIDE METABOLISM"/>
    <property type="match status" value="1"/>
</dbReference>
<gene>
    <name evidence="7" type="ORF">SAMN06296058_0175</name>
</gene>
<dbReference type="InterPro" id="IPR018660">
    <property type="entry name" value="MliC"/>
</dbReference>
<dbReference type="PROSITE" id="PS51257">
    <property type="entry name" value="PROKAR_LIPOPROTEIN"/>
    <property type="match status" value="1"/>
</dbReference>
<keyword evidence="1 5" id="KW-0732">Signal</keyword>
<dbReference type="EMBL" id="FUZV01000001">
    <property type="protein sequence ID" value="SKC41592.1"/>
    <property type="molecule type" value="Genomic_DNA"/>
</dbReference>
<evidence type="ECO:0000256" key="3">
    <source>
        <dbReference type="ARBA" id="ARBA00023139"/>
    </source>
</evidence>
<dbReference type="RefSeq" id="WP_079722610.1">
    <property type="nucleotide sequence ID" value="NZ_FUZV01000001.1"/>
</dbReference>